<organism evidence="15 16">
    <name type="scientific">Thermotoga petrophila (strain ATCC BAA-488 / DSM 13995 / JCM 10881 / RKU-1)</name>
    <dbReference type="NCBI Taxonomy" id="390874"/>
    <lineage>
        <taxon>Bacteria</taxon>
        <taxon>Thermotogati</taxon>
        <taxon>Thermotogota</taxon>
        <taxon>Thermotogae</taxon>
        <taxon>Thermotogales</taxon>
        <taxon>Thermotogaceae</taxon>
        <taxon>Thermotoga</taxon>
    </lineage>
</organism>
<dbReference type="Gene3D" id="1.10.940.10">
    <property type="entry name" value="NusB-like"/>
    <property type="match status" value="1"/>
</dbReference>
<reference evidence="16" key="1">
    <citation type="submission" date="2007-05" db="EMBL/GenBank/DDBJ databases">
        <title>Complete sequence of Thermotoga petrophila RKU-1.</title>
        <authorList>
            <consortium name="US DOE Joint Genome Institute"/>
            <person name="Copeland A."/>
            <person name="Lucas S."/>
            <person name="Lapidus A."/>
            <person name="Barry K."/>
            <person name="Glavina del Rio T."/>
            <person name="Dalin E."/>
            <person name="Tice H."/>
            <person name="Pitluck S."/>
            <person name="Sims D."/>
            <person name="Brettin T."/>
            <person name="Bruce D."/>
            <person name="Detter J.C."/>
            <person name="Han C."/>
            <person name="Tapia R."/>
            <person name="Schmutz J."/>
            <person name="Larimer F."/>
            <person name="Land M."/>
            <person name="Hauser L."/>
            <person name="Kyrpides N."/>
            <person name="Mikhailova N."/>
            <person name="Nelson K."/>
            <person name="Gogarten J.P."/>
            <person name="Noll K."/>
            <person name="Richardson P."/>
        </authorList>
    </citation>
    <scope>NUCLEOTIDE SEQUENCE [LARGE SCALE GENOMIC DNA]</scope>
    <source>
        <strain evidence="16">ATCC BAA-488 / DSM 13995 / JCM 10881 / RKU-1</strain>
    </source>
</reference>
<evidence type="ECO:0000256" key="2">
    <source>
        <dbReference type="ARBA" id="ARBA00004496"/>
    </source>
</evidence>
<evidence type="ECO:0000313" key="16">
    <source>
        <dbReference type="Proteomes" id="UP000006558"/>
    </source>
</evidence>
<dbReference type="eggNOG" id="COG0781">
    <property type="taxonomic scope" value="Bacteria"/>
</dbReference>
<dbReference type="Proteomes" id="UP000006558">
    <property type="component" value="Chromosome"/>
</dbReference>
<dbReference type="GO" id="GO:0008649">
    <property type="term" value="F:rRNA methyltransferase activity"/>
    <property type="evidence" value="ECO:0007669"/>
    <property type="project" value="InterPro"/>
</dbReference>
<dbReference type="PROSITE" id="PS51686">
    <property type="entry name" value="SAM_MT_RSMB_NOP"/>
    <property type="match status" value="1"/>
</dbReference>
<dbReference type="InterPro" id="IPR029063">
    <property type="entry name" value="SAM-dependent_MTases_sf"/>
</dbReference>
<evidence type="ECO:0000256" key="7">
    <source>
        <dbReference type="ARBA" id="ARBA00022679"/>
    </source>
</evidence>
<dbReference type="PANTHER" id="PTHR22807">
    <property type="entry name" value="NOP2 YEAST -RELATED NOL1/NOP2/FMU SUN DOMAIN-CONTAINING"/>
    <property type="match status" value="1"/>
</dbReference>
<dbReference type="PANTHER" id="PTHR22807:SF53">
    <property type="entry name" value="RIBOSOMAL RNA SMALL SUBUNIT METHYLTRANSFERASE B-RELATED"/>
    <property type="match status" value="1"/>
</dbReference>
<keyword evidence="5" id="KW-0698">rRNA processing</keyword>
<dbReference type="InterPro" id="IPR001678">
    <property type="entry name" value="MeTrfase_RsmB-F_NOP2_dom"/>
</dbReference>
<dbReference type="PRINTS" id="PR02008">
    <property type="entry name" value="RCMTFAMILY"/>
</dbReference>
<comment type="similarity">
    <text evidence="13">Belongs to the class I-like SAM-binding methyltransferase superfamily. RsmB/NOP family.</text>
</comment>
<dbReference type="AlphaFoldDB" id="A5IM71"/>
<dbReference type="InterPro" id="IPR048019">
    <property type="entry name" value="RsmB-like_N"/>
</dbReference>
<keyword evidence="8 13" id="KW-0949">S-adenosyl-L-methionine</keyword>
<protein>
    <recommendedName>
        <fullName evidence="3">16S rRNA (cytosine(967)-C(5))-methyltransferase</fullName>
        <ecNumber evidence="3">2.1.1.176</ecNumber>
    </recommendedName>
    <alternativeName>
        <fullName evidence="10">16S rRNA m5C967 methyltransferase</fullName>
    </alternativeName>
    <alternativeName>
        <fullName evidence="11">rRNA (cytosine-C(5)-)-methyltransferase RsmB</fullName>
    </alternativeName>
</protein>
<keyword evidence="6 13" id="KW-0489">Methyltransferase</keyword>
<dbReference type="Gene3D" id="3.40.50.150">
    <property type="entry name" value="Vaccinia Virus protein VP39"/>
    <property type="match status" value="1"/>
</dbReference>
<gene>
    <name evidence="15" type="ordered locus">Tpet_1280</name>
</gene>
<dbReference type="RefSeq" id="WP_011943775.1">
    <property type="nucleotide sequence ID" value="NC_009486.1"/>
</dbReference>
<dbReference type="InterPro" id="IPR049560">
    <property type="entry name" value="MeTrfase_RsmB-F_NOP2_cat"/>
</dbReference>
<dbReference type="NCBIfam" id="NF011495">
    <property type="entry name" value="PRK14903.1"/>
    <property type="match status" value="1"/>
</dbReference>
<dbReference type="SUPFAM" id="SSF53335">
    <property type="entry name" value="S-adenosyl-L-methionine-dependent methyltransferases"/>
    <property type="match status" value="1"/>
</dbReference>
<dbReference type="EMBL" id="CP000702">
    <property type="protein sequence ID" value="ABQ47294.1"/>
    <property type="molecule type" value="Genomic_DNA"/>
</dbReference>
<dbReference type="InterPro" id="IPR054728">
    <property type="entry name" value="RsmB-like_ferredoxin"/>
</dbReference>
<evidence type="ECO:0000313" key="15">
    <source>
        <dbReference type="EMBL" id="ABQ47294.1"/>
    </source>
</evidence>
<keyword evidence="9 13" id="KW-0694">RNA-binding</keyword>
<dbReference type="HOGENOM" id="CLU_005316_0_2_0"/>
<dbReference type="InterPro" id="IPR004573">
    <property type="entry name" value="rRNA_ssu_MeTfrase_B"/>
</dbReference>
<dbReference type="Pfam" id="PF22458">
    <property type="entry name" value="RsmF-B_ferredox"/>
    <property type="match status" value="1"/>
</dbReference>
<comment type="function">
    <text evidence="1">Specifically methylates the cytosine at position 967 (m5C967) of 16S rRNA.</text>
</comment>
<dbReference type="GO" id="GO:0003723">
    <property type="term" value="F:RNA binding"/>
    <property type="evidence" value="ECO:0007669"/>
    <property type="project" value="UniProtKB-UniRule"/>
</dbReference>
<dbReference type="FunFam" id="3.40.50.150:FF:000257">
    <property type="entry name" value="16S rRNA methyltransferase"/>
    <property type="match status" value="1"/>
</dbReference>
<evidence type="ECO:0000256" key="9">
    <source>
        <dbReference type="ARBA" id="ARBA00022884"/>
    </source>
</evidence>
<sequence>MKTNVRLLAYRLLRKYEKEKFILREDVDSVLSFLDDKDRRFFKELVWGVVRKEELLDWYINQLLKKKDIPPAVRVALRMGAYQLLFMNSVPDYAAVSETVKLVKNENFKKLVNAVLRRLRTVPEPKELHLIYSHPEWIVNYWRSFLPEEAVLRIMKWNQEPLPVMLRVNSLATTKEEVIKILAEEGTEAVPGKHAPFSLVVRKLGISMNDSRVIKDGLASVQGESSQLVPFFMELKPGLRVLDTCAAPGGKTTAIAELVKDQGKILAVDISREKTQLVEKHAKRLKLSSIETKIADVERLTEYVQDTFDRILVDAPCTSLGTARNHPEVLRRVNKEDFKKFSEIQLRMVQQAWQLLEKGGILLYSTCTVTKEENTEVVKRFVSERKDVEVIDTRDKMKEFEVEGIWDGYGFLMLPDETITPFYVSVLRKMG</sequence>
<dbReference type="InterPro" id="IPR023267">
    <property type="entry name" value="RCMT"/>
</dbReference>
<feature type="domain" description="SAM-dependent MTase RsmB/NOP-type" evidence="14">
    <location>
        <begin position="154"/>
        <end position="430"/>
    </location>
</feature>
<dbReference type="STRING" id="390874.Tpet_1280"/>
<evidence type="ECO:0000256" key="4">
    <source>
        <dbReference type="ARBA" id="ARBA00022490"/>
    </source>
</evidence>
<dbReference type="CDD" id="cd00620">
    <property type="entry name" value="Methyltransferase_Sun"/>
    <property type="match status" value="1"/>
</dbReference>
<evidence type="ECO:0000259" key="14">
    <source>
        <dbReference type="PROSITE" id="PS51686"/>
    </source>
</evidence>
<comment type="subcellular location">
    <subcellularLocation>
        <location evidence="2">Cytoplasm</location>
    </subcellularLocation>
</comment>
<evidence type="ECO:0000256" key="3">
    <source>
        <dbReference type="ARBA" id="ARBA00012140"/>
    </source>
</evidence>
<keyword evidence="4" id="KW-0963">Cytoplasm</keyword>
<feature type="binding site" evidence="13">
    <location>
        <position position="269"/>
    </location>
    <ligand>
        <name>S-adenosyl-L-methionine</name>
        <dbReference type="ChEBI" id="CHEBI:59789"/>
    </ligand>
</feature>
<evidence type="ECO:0000256" key="5">
    <source>
        <dbReference type="ARBA" id="ARBA00022552"/>
    </source>
</evidence>
<dbReference type="GO" id="GO:0005737">
    <property type="term" value="C:cytoplasm"/>
    <property type="evidence" value="ECO:0007669"/>
    <property type="project" value="UniProtKB-SubCell"/>
</dbReference>
<evidence type="ECO:0000256" key="13">
    <source>
        <dbReference type="PROSITE-ProRule" id="PRU01023"/>
    </source>
</evidence>
<dbReference type="InterPro" id="IPR006027">
    <property type="entry name" value="NusB_RsmB_TIM44"/>
</dbReference>
<reference evidence="15 16" key="2">
    <citation type="journal article" date="2009" name="Proc. Natl. Acad. Sci. U.S.A.">
        <title>On the chimeric nature, thermophilic origin, and phylogenetic placement of the Thermotogales.</title>
        <authorList>
            <person name="Zhaxybayeva O."/>
            <person name="Swithers K.S."/>
            <person name="Lapierre P."/>
            <person name="Fournier G.P."/>
            <person name="Bickhart D.M."/>
            <person name="DeBoy R.T."/>
            <person name="Nelson K.E."/>
            <person name="Nesbo C.L."/>
            <person name="Doolittle W.F."/>
            <person name="Gogarten J.P."/>
            <person name="Noll K.M."/>
        </authorList>
    </citation>
    <scope>NUCLEOTIDE SEQUENCE [LARGE SCALE GENOMIC DNA]</scope>
    <source>
        <strain evidence="16">ATCC BAA-488 / DSM 13995 / JCM 10881 / RKU-1</strain>
    </source>
</reference>
<dbReference type="CDD" id="cd02440">
    <property type="entry name" value="AdoMet_MTases"/>
    <property type="match status" value="1"/>
</dbReference>
<dbReference type="KEGG" id="tpt:Tpet_1280"/>
<feature type="active site" description="Nucleophile" evidence="13">
    <location>
        <position position="367"/>
    </location>
</feature>
<dbReference type="SUPFAM" id="SSF48013">
    <property type="entry name" value="NusB-like"/>
    <property type="match status" value="1"/>
</dbReference>
<name>A5IM71_THEP1</name>
<keyword evidence="7 13" id="KW-0808">Transferase</keyword>
<dbReference type="InterPro" id="IPR035926">
    <property type="entry name" value="NusB-like_sf"/>
</dbReference>
<accession>A5IM71</accession>
<feature type="binding site" evidence="13">
    <location>
        <position position="314"/>
    </location>
    <ligand>
        <name>S-adenosyl-L-methionine</name>
        <dbReference type="ChEBI" id="CHEBI:59789"/>
    </ligand>
</feature>
<evidence type="ECO:0000256" key="6">
    <source>
        <dbReference type="ARBA" id="ARBA00022603"/>
    </source>
</evidence>
<dbReference type="eggNOG" id="COG0144">
    <property type="taxonomic scope" value="Bacteria"/>
</dbReference>
<proteinExistence type="inferred from homology"/>
<dbReference type="NCBIfam" id="NF011494">
    <property type="entry name" value="PRK14902.1"/>
    <property type="match status" value="1"/>
</dbReference>
<evidence type="ECO:0000256" key="11">
    <source>
        <dbReference type="ARBA" id="ARBA00031088"/>
    </source>
</evidence>
<evidence type="ECO:0000256" key="10">
    <source>
        <dbReference type="ARBA" id="ARBA00030399"/>
    </source>
</evidence>
<dbReference type="EC" id="2.1.1.176" evidence="3"/>
<dbReference type="Pfam" id="PF01189">
    <property type="entry name" value="Methyltr_RsmB-F"/>
    <property type="match status" value="1"/>
</dbReference>
<evidence type="ECO:0000256" key="12">
    <source>
        <dbReference type="ARBA" id="ARBA00047283"/>
    </source>
</evidence>
<feature type="binding site" evidence="13">
    <location>
        <begin position="245"/>
        <end position="251"/>
    </location>
    <ligand>
        <name>S-adenosyl-L-methionine</name>
        <dbReference type="ChEBI" id="CHEBI:59789"/>
    </ligand>
</feature>
<comment type="catalytic activity">
    <reaction evidence="12">
        <text>cytidine(967) in 16S rRNA + S-adenosyl-L-methionine = 5-methylcytidine(967) in 16S rRNA + S-adenosyl-L-homocysteine + H(+)</text>
        <dbReference type="Rhea" id="RHEA:42748"/>
        <dbReference type="Rhea" id="RHEA-COMP:10219"/>
        <dbReference type="Rhea" id="RHEA-COMP:10220"/>
        <dbReference type="ChEBI" id="CHEBI:15378"/>
        <dbReference type="ChEBI" id="CHEBI:57856"/>
        <dbReference type="ChEBI" id="CHEBI:59789"/>
        <dbReference type="ChEBI" id="CHEBI:74483"/>
        <dbReference type="ChEBI" id="CHEBI:82748"/>
        <dbReference type="EC" id="2.1.1.176"/>
    </reaction>
</comment>
<evidence type="ECO:0000256" key="8">
    <source>
        <dbReference type="ARBA" id="ARBA00022691"/>
    </source>
</evidence>
<evidence type="ECO:0000256" key="1">
    <source>
        <dbReference type="ARBA" id="ARBA00002724"/>
    </source>
</evidence>
<dbReference type="NCBIfam" id="TIGR00563">
    <property type="entry name" value="rsmB"/>
    <property type="match status" value="1"/>
</dbReference>
<dbReference type="GO" id="GO:0006355">
    <property type="term" value="P:regulation of DNA-templated transcription"/>
    <property type="evidence" value="ECO:0007669"/>
    <property type="project" value="InterPro"/>
</dbReference>
<feature type="binding site" evidence="13">
    <location>
        <position position="296"/>
    </location>
    <ligand>
        <name>S-adenosyl-L-methionine</name>
        <dbReference type="ChEBI" id="CHEBI:59789"/>
    </ligand>
</feature>
<dbReference type="Pfam" id="PF01029">
    <property type="entry name" value="NusB"/>
    <property type="match status" value="1"/>
</dbReference>